<dbReference type="PANTHER" id="PTHR12598">
    <property type="entry name" value="COPPER HOMEOSTASIS PROTEIN CUTC"/>
    <property type="match status" value="1"/>
</dbReference>
<dbReference type="GeneID" id="34449191"/>
<dbReference type="PANTHER" id="PTHR12598:SF0">
    <property type="entry name" value="COPPER HOMEOSTASIS PROTEIN CUTC HOMOLOG"/>
    <property type="match status" value="1"/>
</dbReference>
<dbReference type="GO" id="GO:0005507">
    <property type="term" value="F:copper ion binding"/>
    <property type="evidence" value="ECO:0007669"/>
    <property type="project" value="TreeGrafter"/>
</dbReference>
<dbReference type="InterPro" id="IPR005627">
    <property type="entry name" value="CutC-like"/>
</dbReference>
<proteinExistence type="inferred from homology"/>
<dbReference type="Gene3D" id="3.20.20.380">
    <property type="entry name" value="Copper homeostasis (CutC) domain"/>
    <property type="match status" value="1"/>
</dbReference>
<dbReference type="AlphaFoldDB" id="A0A1F8A030"/>
<dbReference type="InterPro" id="IPR036822">
    <property type="entry name" value="CutC-like_dom_sf"/>
</dbReference>
<protein>
    <recommendedName>
        <fullName evidence="2">Copper homeostasis protein cutC homolog</fullName>
    </recommendedName>
</protein>
<dbReference type="STRING" id="109264.A0A1F8A030"/>
<dbReference type="OrthoDB" id="7392499at2759"/>
<evidence type="ECO:0000256" key="2">
    <source>
        <dbReference type="ARBA" id="ARBA00019014"/>
    </source>
</evidence>
<keyword evidence="4" id="KW-1185">Reference proteome</keyword>
<dbReference type="Proteomes" id="UP000179179">
    <property type="component" value="Unassembled WGS sequence"/>
</dbReference>
<dbReference type="RefSeq" id="XP_022388754.1">
    <property type="nucleotide sequence ID" value="XM_022532930.1"/>
</dbReference>
<dbReference type="Pfam" id="PF03932">
    <property type="entry name" value="CutC"/>
    <property type="match status" value="1"/>
</dbReference>
<dbReference type="SUPFAM" id="SSF110395">
    <property type="entry name" value="CutC-like"/>
    <property type="match status" value="1"/>
</dbReference>
<comment type="similarity">
    <text evidence="1">Belongs to the CutC family.</text>
</comment>
<evidence type="ECO:0000256" key="1">
    <source>
        <dbReference type="ARBA" id="ARBA00007768"/>
    </source>
</evidence>
<reference evidence="3 4" key="1">
    <citation type="journal article" date="2016" name="Genome Biol. Evol.">
        <title>Draft genome sequence of an aflatoxigenic Aspergillus species, A. bombycis.</title>
        <authorList>
            <person name="Moore G.G."/>
            <person name="Mack B.M."/>
            <person name="Beltz S.B."/>
            <person name="Gilbert M.K."/>
        </authorList>
    </citation>
    <scope>NUCLEOTIDE SEQUENCE [LARGE SCALE GENOMIC DNA]</scope>
    <source>
        <strain evidence="4">NRRL 26010</strain>
    </source>
</reference>
<name>A0A1F8A030_9EURO</name>
<evidence type="ECO:0000313" key="3">
    <source>
        <dbReference type="EMBL" id="OGM45037.1"/>
    </source>
</evidence>
<accession>A0A1F8A030</accession>
<dbReference type="EMBL" id="LYCR01000047">
    <property type="protein sequence ID" value="OGM45037.1"/>
    <property type="molecule type" value="Genomic_DNA"/>
</dbReference>
<sequence>MEQIQPASASRDSSQNGSDKNAYRPLLEIACFNQESAIIAARAGADRIELCRDYASGGLSPEPETVAALKSQISIPVYVMIRPHAQSFYYNDTDFEVMKSTMHSFMENGADGFVFGILAQNAPEETAARIDVARNKELVDLAQGRPCTFHRAFDQISESNWGTALADVVECGFTSILTSGGPSGATAVECVAQLDHLIHERLERVRERVEGHDRVPQIIVGGGVRASNVGMLWERTRAPAFHSAALAQSSVELVSDGEVEALKATLNNAT</sequence>
<organism evidence="3 4">
    <name type="scientific">Aspergillus bombycis</name>
    <dbReference type="NCBI Taxonomy" id="109264"/>
    <lineage>
        <taxon>Eukaryota</taxon>
        <taxon>Fungi</taxon>
        <taxon>Dikarya</taxon>
        <taxon>Ascomycota</taxon>
        <taxon>Pezizomycotina</taxon>
        <taxon>Eurotiomycetes</taxon>
        <taxon>Eurotiomycetidae</taxon>
        <taxon>Eurotiales</taxon>
        <taxon>Aspergillaceae</taxon>
        <taxon>Aspergillus</taxon>
    </lineage>
</organism>
<comment type="caution">
    <text evidence="3">The sequence shown here is derived from an EMBL/GenBank/DDBJ whole genome shotgun (WGS) entry which is preliminary data.</text>
</comment>
<evidence type="ECO:0000313" key="4">
    <source>
        <dbReference type="Proteomes" id="UP000179179"/>
    </source>
</evidence>
<gene>
    <name evidence="3" type="ORF">ABOM_005801</name>
</gene>